<organism evidence="2 3">
    <name type="scientific">Megasphaera paucivorans</name>
    <dbReference type="NCBI Taxonomy" id="349095"/>
    <lineage>
        <taxon>Bacteria</taxon>
        <taxon>Bacillati</taxon>
        <taxon>Bacillota</taxon>
        <taxon>Negativicutes</taxon>
        <taxon>Veillonellales</taxon>
        <taxon>Veillonellaceae</taxon>
        <taxon>Megasphaera</taxon>
    </lineage>
</organism>
<feature type="domain" description="Resolvase/invertase-type recombinase catalytic" evidence="1">
    <location>
        <begin position="61"/>
        <end position="119"/>
    </location>
</feature>
<dbReference type="Pfam" id="PF00239">
    <property type="entry name" value="Resolvase"/>
    <property type="match status" value="1"/>
</dbReference>
<dbReference type="Gene3D" id="3.40.50.1390">
    <property type="entry name" value="Resolvase, N-terminal catalytic domain"/>
    <property type="match status" value="1"/>
</dbReference>
<dbReference type="GO" id="GO:0000150">
    <property type="term" value="F:DNA strand exchange activity"/>
    <property type="evidence" value="ECO:0007669"/>
    <property type="project" value="InterPro"/>
</dbReference>
<dbReference type="AlphaFoldDB" id="A0A1G9Y4Q2"/>
<gene>
    <name evidence="2" type="ORF">SAMN05660299_01987</name>
</gene>
<reference evidence="2 3" key="1">
    <citation type="submission" date="2016-10" db="EMBL/GenBank/DDBJ databases">
        <authorList>
            <person name="de Groot N.N."/>
        </authorList>
    </citation>
    <scope>NUCLEOTIDE SEQUENCE [LARGE SCALE GENOMIC DNA]</scope>
    <source>
        <strain evidence="2 3">DSM 16981</strain>
    </source>
</reference>
<accession>A0A1G9Y4Q2</accession>
<dbReference type="RefSeq" id="WP_091651312.1">
    <property type="nucleotide sequence ID" value="NZ_FNHQ01000021.1"/>
</dbReference>
<dbReference type="Proteomes" id="UP000199309">
    <property type="component" value="Unassembled WGS sequence"/>
</dbReference>
<dbReference type="EMBL" id="FNHQ01000021">
    <property type="protein sequence ID" value="SDN04059.1"/>
    <property type="molecule type" value="Genomic_DNA"/>
</dbReference>
<dbReference type="OrthoDB" id="9769353at2"/>
<dbReference type="InterPro" id="IPR006119">
    <property type="entry name" value="Resolv_N"/>
</dbReference>
<protein>
    <submittedName>
        <fullName evidence="2">Resolvase, N terminal domain</fullName>
    </submittedName>
</protein>
<evidence type="ECO:0000259" key="1">
    <source>
        <dbReference type="PROSITE" id="PS51736"/>
    </source>
</evidence>
<dbReference type="InterPro" id="IPR036162">
    <property type="entry name" value="Resolvase-like_N_sf"/>
</dbReference>
<sequence>MIIIEKRLKIQETKKWKKGRRTERHREEEKERIRKVFSGNQTSEIIPAKYKGGTAAHRYLRVAAYCRVSTYGDAQAGSFELQIQHFKEQITKNQDWQFVNIYLDEGVSGTFIKLPPFIR</sequence>
<evidence type="ECO:0000313" key="3">
    <source>
        <dbReference type="Proteomes" id="UP000199309"/>
    </source>
</evidence>
<name>A0A1G9Y4Q2_9FIRM</name>
<dbReference type="STRING" id="349095.SAMN05660299_01987"/>
<evidence type="ECO:0000313" key="2">
    <source>
        <dbReference type="EMBL" id="SDN04059.1"/>
    </source>
</evidence>
<keyword evidence="3" id="KW-1185">Reference proteome</keyword>
<dbReference type="PROSITE" id="PS51736">
    <property type="entry name" value="RECOMBINASES_3"/>
    <property type="match status" value="1"/>
</dbReference>
<dbReference type="SUPFAM" id="SSF53041">
    <property type="entry name" value="Resolvase-like"/>
    <property type="match status" value="1"/>
</dbReference>
<proteinExistence type="predicted"/>
<dbReference type="GO" id="GO:0003677">
    <property type="term" value="F:DNA binding"/>
    <property type="evidence" value="ECO:0007669"/>
    <property type="project" value="InterPro"/>
</dbReference>